<dbReference type="InterPro" id="IPR001375">
    <property type="entry name" value="Peptidase_S9_cat"/>
</dbReference>
<evidence type="ECO:0000256" key="3">
    <source>
        <dbReference type="ARBA" id="ARBA00022801"/>
    </source>
</evidence>
<reference evidence="6" key="1">
    <citation type="submission" date="2022-07" db="EMBL/GenBank/DDBJ databases">
        <title>Draft genome sequence of Zalerion maritima ATCC 34329, a (micro)plastics degrading marine fungus.</title>
        <authorList>
            <person name="Paco A."/>
            <person name="Goncalves M.F.M."/>
            <person name="Rocha-Santos T.A.P."/>
            <person name="Alves A."/>
        </authorList>
    </citation>
    <scope>NUCLEOTIDE SEQUENCE</scope>
    <source>
        <strain evidence="6">ATCC 34329</strain>
    </source>
</reference>
<keyword evidence="7" id="KW-1185">Reference proteome</keyword>
<dbReference type="AlphaFoldDB" id="A0AAD5WVK5"/>
<comment type="caution">
    <text evidence="6">The sequence shown here is derived from an EMBL/GenBank/DDBJ whole genome shotgun (WGS) entry which is preliminary data.</text>
</comment>
<dbReference type="EMBL" id="JAKWBI020000001">
    <property type="protein sequence ID" value="KAJ2907302.1"/>
    <property type="molecule type" value="Genomic_DNA"/>
</dbReference>
<evidence type="ECO:0000256" key="2">
    <source>
        <dbReference type="ARBA" id="ARBA00022729"/>
    </source>
</evidence>
<dbReference type="SUPFAM" id="SSF53474">
    <property type="entry name" value="alpha/beta-Hydrolases"/>
    <property type="match status" value="1"/>
</dbReference>
<dbReference type="PANTHER" id="PTHR42776">
    <property type="entry name" value="SERINE PEPTIDASE S9 FAMILY MEMBER"/>
    <property type="match status" value="1"/>
</dbReference>
<dbReference type="Gene3D" id="3.40.50.1820">
    <property type="entry name" value="alpha/beta hydrolase"/>
    <property type="match status" value="1"/>
</dbReference>
<proteinExistence type="inferred from homology"/>
<dbReference type="Pfam" id="PF00326">
    <property type="entry name" value="Peptidase_S9"/>
    <property type="match status" value="1"/>
</dbReference>
<evidence type="ECO:0000256" key="1">
    <source>
        <dbReference type="ARBA" id="ARBA00010040"/>
    </source>
</evidence>
<dbReference type="PANTHER" id="PTHR42776:SF13">
    <property type="entry name" value="DIPEPTIDYL-PEPTIDASE 5"/>
    <property type="match status" value="1"/>
</dbReference>
<evidence type="ECO:0000313" key="6">
    <source>
        <dbReference type="EMBL" id="KAJ2907302.1"/>
    </source>
</evidence>
<dbReference type="SUPFAM" id="SSF82171">
    <property type="entry name" value="DPP6 N-terminal domain-like"/>
    <property type="match status" value="1"/>
</dbReference>
<comment type="similarity">
    <text evidence="1">Belongs to the peptidase S9C family.</text>
</comment>
<sequence>MLSAPRRSPAVPNHDGTRALFTRSTYAEGEGGKATRELVVMEISSGSAFNLSQDNKIHDANWMGDGSNTILYLRDGRRGVTRLMTLNADHPFQEPNHVADIPGPVKHMKLAALHDGSIAIAVCGIVGSDQRLHNGKLEPQTPRPQIFDSISALQSSTTTSFGKETIWFSSLAKDGEGWKLSGLFRNALRDTDLEVVSSCVCKQDEMPETNNYDVCGQGIVFVARSTETGRLPRDNISNVYYVPLDSFNTATQYKPRKLVNMPLNFDGYCSNPRFSPDGSVVGYIKAPLNSPVDTRIYLSHIGSYTAHDVFSKVTGNSWDLSPIGFEFSAKAGWLFIVAEDCGRLALYTLELQQYATPERLFFNGSVSGYYTLLCEGGERLLVSSSSFIESSLYQVIDIADTKLPKTVSSTTRHGAKLRLSHSQVSEFYYEGAEGCCVQAWMIKPPNFNESKKYPLALVLHDGLNGVWRDEWSTKWNLALWAAQGYVVVAPNITGSLGFGIPFATDVYNDWGGRPYKDIANCMTFLEDFSFIDRSKSIAAGRGYGGYLVNWIAGQPLAEKFRAFVTDNGMFGISNTIVSQEVPSITGGPRSGLSKLVKWNPSAPEYLARWRKPTLVIHDAKNIRSPLSEGIATFGALQQLQIPSRFLQIPSQDSQEDEYAALLERYRVMFGWVNKHIAEGEIEERSSGW</sequence>
<accession>A0AAD5WVK5</accession>
<evidence type="ECO:0000313" key="7">
    <source>
        <dbReference type="Proteomes" id="UP001201980"/>
    </source>
</evidence>
<dbReference type="GO" id="GO:0004252">
    <property type="term" value="F:serine-type endopeptidase activity"/>
    <property type="evidence" value="ECO:0007669"/>
    <property type="project" value="TreeGrafter"/>
</dbReference>
<gene>
    <name evidence="6" type="ORF">MKZ38_003158</name>
</gene>
<evidence type="ECO:0000256" key="4">
    <source>
        <dbReference type="ARBA" id="ARBA00032829"/>
    </source>
</evidence>
<protein>
    <recommendedName>
        <fullName evidence="4">Dipeptidyl-peptidase V</fullName>
    </recommendedName>
</protein>
<name>A0AAD5WVK5_9PEZI</name>
<dbReference type="InterPro" id="IPR029058">
    <property type="entry name" value="AB_hydrolase_fold"/>
</dbReference>
<feature type="domain" description="Peptidase S9 prolyl oligopeptidase catalytic" evidence="5">
    <location>
        <begin position="471"/>
        <end position="676"/>
    </location>
</feature>
<dbReference type="GO" id="GO:0006508">
    <property type="term" value="P:proteolysis"/>
    <property type="evidence" value="ECO:0007669"/>
    <property type="project" value="InterPro"/>
</dbReference>
<evidence type="ECO:0000259" key="5">
    <source>
        <dbReference type="Pfam" id="PF00326"/>
    </source>
</evidence>
<dbReference type="Proteomes" id="UP001201980">
    <property type="component" value="Unassembled WGS sequence"/>
</dbReference>
<keyword evidence="3" id="KW-0378">Hydrolase</keyword>
<keyword evidence="2" id="KW-0732">Signal</keyword>
<organism evidence="6 7">
    <name type="scientific">Zalerion maritima</name>
    <dbReference type="NCBI Taxonomy" id="339359"/>
    <lineage>
        <taxon>Eukaryota</taxon>
        <taxon>Fungi</taxon>
        <taxon>Dikarya</taxon>
        <taxon>Ascomycota</taxon>
        <taxon>Pezizomycotina</taxon>
        <taxon>Sordariomycetes</taxon>
        <taxon>Lulworthiomycetidae</taxon>
        <taxon>Lulworthiales</taxon>
        <taxon>Lulworthiaceae</taxon>
        <taxon>Zalerion</taxon>
    </lineage>
</organism>